<keyword evidence="1" id="KW-0812">Transmembrane</keyword>
<gene>
    <name evidence="2" type="ORF">COT96_02615</name>
</gene>
<dbReference type="AlphaFoldDB" id="A0A2M6WPW5"/>
<feature type="transmembrane region" description="Helical" evidence="1">
    <location>
        <begin position="67"/>
        <end position="87"/>
    </location>
</feature>
<keyword evidence="1" id="KW-1133">Transmembrane helix</keyword>
<sequence>MIVATSLCWLAFSLVIRIVNPETTNWLGFLLFYLSLFLSLVGTTAIIGFIVRFIGLKHELVLYSVRAAFRQSFLFAFFIAAVLFLLAHNLFSWLNVIFLVIGLSVLEFFMLSYKKNE</sequence>
<name>A0A2M6WPW5_9BACT</name>
<feature type="transmembrane region" description="Helical" evidence="1">
    <location>
        <begin position="93"/>
        <end position="113"/>
    </location>
</feature>
<feature type="transmembrane region" description="Helical" evidence="1">
    <location>
        <begin position="27"/>
        <end position="55"/>
    </location>
</feature>
<evidence type="ECO:0000313" key="3">
    <source>
        <dbReference type="Proteomes" id="UP000228964"/>
    </source>
</evidence>
<comment type="caution">
    <text evidence="2">The sequence shown here is derived from an EMBL/GenBank/DDBJ whole genome shotgun (WGS) entry which is preliminary data.</text>
</comment>
<proteinExistence type="predicted"/>
<evidence type="ECO:0000313" key="2">
    <source>
        <dbReference type="EMBL" id="PIT94823.1"/>
    </source>
</evidence>
<accession>A0A2M6WPW5</accession>
<organism evidence="2 3">
    <name type="scientific">Candidatus Falkowbacteria bacterium CG10_big_fil_rev_8_21_14_0_10_38_22</name>
    <dbReference type="NCBI Taxonomy" id="1974564"/>
    <lineage>
        <taxon>Bacteria</taxon>
        <taxon>Candidatus Falkowiibacteriota</taxon>
    </lineage>
</organism>
<dbReference type="Proteomes" id="UP000228964">
    <property type="component" value="Unassembled WGS sequence"/>
</dbReference>
<protein>
    <submittedName>
        <fullName evidence="2">Uncharacterized protein</fullName>
    </submittedName>
</protein>
<dbReference type="EMBL" id="PFAO01000065">
    <property type="protein sequence ID" value="PIT94823.1"/>
    <property type="molecule type" value="Genomic_DNA"/>
</dbReference>
<evidence type="ECO:0000256" key="1">
    <source>
        <dbReference type="SAM" id="Phobius"/>
    </source>
</evidence>
<reference evidence="3" key="1">
    <citation type="submission" date="2017-09" db="EMBL/GenBank/DDBJ databases">
        <title>Depth-based differentiation of microbial function through sediment-hosted aquifers and enrichment of novel symbionts in the deep terrestrial subsurface.</title>
        <authorList>
            <person name="Probst A.J."/>
            <person name="Ladd B."/>
            <person name="Jarett J.K."/>
            <person name="Geller-Mcgrath D.E."/>
            <person name="Sieber C.M.K."/>
            <person name="Emerson J.B."/>
            <person name="Anantharaman K."/>
            <person name="Thomas B.C."/>
            <person name="Malmstrom R."/>
            <person name="Stieglmeier M."/>
            <person name="Klingl A."/>
            <person name="Woyke T."/>
            <person name="Ryan C.M."/>
            <person name="Banfield J.F."/>
        </authorList>
    </citation>
    <scope>NUCLEOTIDE SEQUENCE [LARGE SCALE GENOMIC DNA]</scope>
</reference>
<keyword evidence="1" id="KW-0472">Membrane</keyword>